<reference evidence="2" key="1">
    <citation type="journal article" date="2019" name="Int. J. Syst. Evol. Microbiol.">
        <title>The Global Catalogue of Microorganisms (GCM) 10K type strain sequencing project: providing services to taxonomists for standard genome sequencing and annotation.</title>
        <authorList>
            <consortium name="The Broad Institute Genomics Platform"/>
            <consortium name="The Broad Institute Genome Sequencing Center for Infectious Disease"/>
            <person name="Wu L."/>
            <person name="Ma J."/>
        </authorList>
    </citation>
    <scope>NUCLEOTIDE SEQUENCE [LARGE SCALE GENOMIC DNA]</scope>
    <source>
        <strain evidence="2">JCM 13006</strain>
    </source>
</reference>
<proteinExistence type="predicted"/>
<evidence type="ECO:0000313" key="2">
    <source>
        <dbReference type="Proteomes" id="UP001501752"/>
    </source>
</evidence>
<sequence>MTESPVGSFGAAPEAAEVSPEVRGLLVRLRDGAFEAPTPDGAIHLLDRVAREMTSLLGRYDRETLVAWRQLGQFRNESGDAAGAVHLLGQVSVDMSQALGASDRETLHAQADLAFAIGNAGNGHDAALRLRHLVPVLRTEFGAQHPLVLTAQVQQAVNTGRTGDVLTAVGELMQLVPVIEQAVGDEGITLAEARAELGRMVPQWRRVVGGGPLPPVMAVAMVHRLIVWDFGSDKEADAYLTELERATGRKGLAARLAAVPDGMTAPHATAMVLG</sequence>
<dbReference type="Gene3D" id="1.25.40.10">
    <property type="entry name" value="Tetratricopeptide repeat domain"/>
    <property type="match status" value="1"/>
</dbReference>
<gene>
    <name evidence="1" type="ORF">GCM10023235_48280</name>
</gene>
<name>A0ABP9DZG8_9ACTN</name>
<evidence type="ECO:0000313" key="1">
    <source>
        <dbReference type="EMBL" id="GAA4864332.1"/>
    </source>
</evidence>
<comment type="caution">
    <text evidence="1">The sequence shown here is derived from an EMBL/GenBank/DDBJ whole genome shotgun (WGS) entry which is preliminary data.</text>
</comment>
<protein>
    <recommendedName>
        <fullName evidence="3">Tetratricopeptide repeat protein</fullName>
    </recommendedName>
</protein>
<organism evidence="1 2">
    <name type="scientific">Kitasatospora terrestris</name>
    <dbReference type="NCBI Taxonomy" id="258051"/>
    <lineage>
        <taxon>Bacteria</taxon>
        <taxon>Bacillati</taxon>
        <taxon>Actinomycetota</taxon>
        <taxon>Actinomycetes</taxon>
        <taxon>Kitasatosporales</taxon>
        <taxon>Streptomycetaceae</taxon>
        <taxon>Kitasatospora</taxon>
    </lineage>
</organism>
<keyword evidence="2" id="KW-1185">Reference proteome</keyword>
<dbReference type="RefSeq" id="WP_345698957.1">
    <property type="nucleotide sequence ID" value="NZ_BAABIS010000001.1"/>
</dbReference>
<dbReference type="InterPro" id="IPR011990">
    <property type="entry name" value="TPR-like_helical_dom_sf"/>
</dbReference>
<dbReference type="Proteomes" id="UP001501752">
    <property type="component" value="Unassembled WGS sequence"/>
</dbReference>
<evidence type="ECO:0008006" key="3">
    <source>
        <dbReference type="Google" id="ProtNLM"/>
    </source>
</evidence>
<accession>A0ABP9DZG8</accession>
<dbReference type="EMBL" id="BAABIS010000001">
    <property type="protein sequence ID" value="GAA4864332.1"/>
    <property type="molecule type" value="Genomic_DNA"/>
</dbReference>